<dbReference type="SMART" id="SM00119">
    <property type="entry name" value="HECTc"/>
    <property type="match status" value="1"/>
</dbReference>
<dbReference type="SUPFAM" id="SSF56204">
    <property type="entry name" value="Hect, E3 ligase catalytic domain"/>
    <property type="match status" value="3"/>
</dbReference>
<feature type="region of interest" description="Disordered" evidence="8">
    <location>
        <begin position="1"/>
        <end position="42"/>
    </location>
</feature>
<evidence type="ECO:0000256" key="1">
    <source>
        <dbReference type="ARBA" id="ARBA00000885"/>
    </source>
</evidence>
<dbReference type="GO" id="GO:0005737">
    <property type="term" value="C:cytoplasm"/>
    <property type="evidence" value="ECO:0007669"/>
    <property type="project" value="TreeGrafter"/>
</dbReference>
<protein>
    <recommendedName>
        <fullName evidence="3">HECT-type E3 ubiquitin transferase</fullName>
        <ecNumber evidence="3">2.3.2.26</ecNumber>
    </recommendedName>
</protein>
<evidence type="ECO:0000313" key="11">
    <source>
        <dbReference type="Proteomes" id="UP000324800"/>
    </source>
</evidence>
<evidence type="ECO:0000313" key="10">
    <source>
        <dbReference type="EMBL" id="KAA6401622.1"/>
    </source>
</evidence>
<evidence type="ECO:0000256" key="3">
    <source>
        <dbReference type="ARBA" id="ARBA00012485"/>
    </source>
</evidence>
<comment type="pathway">
    <text evidence="2">Protein modification; protein ubiquitination.</text>
</comment>
<evidence type="ECO:0000256" key="4">
    <source>
        <dbReference type="ARBA" id="ARBA00022679"/>
    </source>
</evidence>
<feature type="active site" description="Glycyl thioester intermediate" evidence="6">
    <location>
        <position position="740"/>
    </location>
</feature>
<comment type="caution">
    <text evidence="6">Lacks conserved residue(s) required for the propagation of feature annotation.</text>
</comment>
<evidence type="ECO:0000256" key="2">
    <source>
        <dbReference type="ARBA" id="ARBA00004906"/>
    </source>
</evidence>
<dbReference type="Gene3D" id="3.90.1750.10">
    <property type="entry name" value="Hect, E3 ligase catalytic domains"/>
    <property type="match status" value="1"/>
</dbReference>
<dbReference type="PROSITE" id="PS50237">
    <property type="entry name" value="HECT"/>
    <property type="match status" value="2"/>
</dbReference>
<feature type="domain" description="HECT" evidence="9">
    <location>
        <begin position="734"/>
        <end position="773"/>
    </location>
</feature>
<proteinExistence type="predicted"/>
<dbReference type="GO" id="GO:0006511">
    <property type="term" value="P:ubiquitin-dependent protein catabolic process"/>
    <property type="evidence" value="ECO:0007669"/>
    <property type="project" value="TreeGrafter"/>
</dbReference>
<dbReference type="GO" id="GO:0016567">
    <property type="term" value="P:protein ubiquitination"/>
    <property type="evidence" value="ECO:0007669"/>
    <property type="project" value="TreeGrafter"/>
</dbReference>
<evidence type="ECO:0000256" key="7">
    <source>
        <dbReference type="SAM" id="Coils"/>
    </source>
</evidence>
<dbReference type="AlphaFoldDB" id="A0A5J4X4B7"/>
<dbReference type="Gene3D" id="3.30.2160.10">
    <property type="entry name" value="Hect, E3 ligase catalytic domain"/>
    <property type="match status" value="1"/>
</dbReference>
<feature type="coiled-coil region" evidence="7">
    <location>
        <begin position="490"/>
        <end position="566"/>
    </location>
</feature>
<comment type="catalytic activity">
    <reaction evidence="1">
        <text>S-ubiquitinyl-[E2 ubiquitin-conjugating enzyme]-L-cysteine + [acceptor protein]-L-lysine = [E2 ubiquitin-conjugating enzyme]-L-cysteine + N(6)-ubiquitinyl-[acceptor protein]-L-lysine.</text>
        <dbReference type="EC" id="2.3.2.26"/>
    </reaction>
</comment>
<evidence type="ECO:0000259" key="9">
    <source>
        <dbReference type="PROSITE" id="PS50237"/>
    </source>
</evidence>
<dbReference type="EC" id="2.3.2.26" evidence="3"/>
<evidence type="ECO:0000256" key="6">
    <source>
        <dbReference type="PROSITE-ProRule" id="PRU00104"/>
    </source>
</evidence>
<gene>
    <name evidence="10" type="ORF">EZS28_002852</name>
</gene>
<reference evidence="10 11" key="1">
    <citation type="submission" date="2019-03" db="EMBL/GenBank/DDBJ databases">
        <title>Single cell metagenomics reveals metabolic interactions within the superorganism composed of flagellate Streblomastix strix and complex community of Bacteroidetes bacteria on its surface.</title>
        <authorList>
            <person name="Treitli S.C."/>
            <person name="Kolisko M."/>
            <person name="Husnik F."/>
            <person name="Keeling P."/>
            <person name="Hampl V."/>
        </authorList>
    </citation>
    <scope>NUCLEOTIDE SEQUENCE [LARGE SCALE GENOMIC DNA]</scope>
    <source>
        <strain evidence="10">ST1C</strain>
    </source>
</reference>
<feature type="compositionally biased region" description="Low complexity" evidence="8">
    <location>
        <begin position="21"/>
        <end position="34"/>
    </location>
</feature>
<dbReference type="InterPro" id="IPR050409">
    <property type="entry name" value="E3_ubiq-protein_ligase"/>
</dbReference>
<dbReference type="GO" id="GO:0061630">
    <property type="term" value="F:ubiquitin protein ligase activity"/>
    <property type="evidence" value="ECO:0007669"/>
    <property type="project" value="UniProtKB-EC"/>
</dbReference>
<dbReference type="EMBL" id="SNRW01000362">
    <property type="protein sequence ID" value="KAA6401622.1"/>
    <property type="molecule type" value="Genomic_DNA"/>
</dbReference>
<keyword evidence="5 6" id="KW-0833">Ubl conjugation pathway</keyword>
<feature type="domain" description="HECT" evidence="9">
    <location>
        <begin position="128"/>
        <end position="461"/>
    </location>
</feature>
<organism evidence="10 11">
    <name type="scientific">Streblomastix strix</name>
    <dbReference type="NCBI Taxonomy" id="222440"/>
    <lineage>
        <taxon>Eukaryota</taxon>
        <taxon>Metamonada</taxon>
        <taxon>Preaxostyla</taxon>
        <taxon>Oxymonadida</taxon>
        <taxon>Streblomastigidae</taxon>
        <taxon>Streblomastix</taxon>
    </lineage>
</organism>
<comment type="caution">
    <text evidence="10">The sequence shown here is derived from an EMBL/GenBank/DDBJ whole genome shotgun (WGS) entry which is preliminary data.</text>
</comment>
<dbReference type="PANTHER" id="PTHR11254">
    <property type="entry name" value="HECT DOMAIN UBIQUITIN-PROTEIN LIGASE"/>
    <property type="match status" value="1"/>
</dbReference>
<dbReference type="Gene3D" id="3.30.2410.10">
    <property type="entry name" value="Hect, E3 ligase catalytic domain"/>
    <property type="match status" value="2"/>
</dbReference>
<evidence type="ECO:0000256" key="8">
    <source>
        <dbReference type="SAM" id="MobiDB-lite"/>
    </source>
</evidence>
<dbReference type="Pfam" id="PF00632">
    <property type="entry name" value="HECT"/>
    <property type="match status" value="3"/>
</dbReference>
<accession>A0A5J4X4B7</accession>
<evidence type="ECO:0000256" key="5">
    <source>
        <dbReference type="ARBA" id="ARBA00022786"/>
    </source>
</evidence>
<dbReference type="InterPro" id="IPR000569">
    <property type="entry name" value="HECT_dom"/>
</dbReference>
<name>A0A5J4X4B7_9EUKA</name>
<sequence length="773" mass="90784">MRRFHITPSFEDDIDRDVSPSYYSNSQQGSSGNESEQHEGKLRNQLRDPLQQEEKIAFREANYASKQYIRTYELILSTEQYNKSQITPRPHLSEVTLIRNDVRGEQRVRIDRQKILETTEIQLWNLRKEKKLKKKSYVIFENEFGSDAGGLLAEWCTEYFKEATNPLNGIFRHHGKEMRLTVFGDDHGQDKCRKSPIQSQQKQSLPLIKNQDELSDEELKDYLPWWTAGVMIGKVLLLQKVSTSCRLDYSIWRQLLGQSPCIEDLGEEEQEVAQRMRNMLDDPEYCKQIDLSFEISIEEEDGQNIQVNSMNQSEYINLYAKRKIFGSDKSIKQRSALFQGFRESLPYEYLFSDHILILQDDARENDINDQQQSNSKYKEIITPTQLTPKELDDIICGSQEIDVSEWERFCHYDGIKGQQSEQQSQWIWNIIRRMNDKQRRDLLQFSTGVRNLPIGGFARLPLNSDGYVFEIKWVSCNVKINDEIIQLFSVKQNRESISEYKKRIDEYINALKAEANIHECAIRALNENKIKNAEQMLMFNIYKRNIELIKKDIEECEIENNQYEINMNSNLIVDFDSLIQQRTHLNRGLTKFSSQNANEIQKLANEAELKAFANEKIAYIADIKTTTIQNRSNQPLIELNIQRINSRKSRQRLQQTLQITKLIHSVTCEIEKKSNQALINVEQYDDDLEQAHLMELNELEEKLLIEIRLNDQLKSEINKQQIEQLEEESLRFPLPKGHTCFNSIDIPLYQLEEIMEMRILYALNNTDNGFGFN</sequence>
<keyword evidence="4" id="KW-0808">Transferase</keyword>
<dbReference type="Proteomes" id="UP000324800">
    <property type="component" value="Unassembled WGS sequence"/>
</dbReference>
<dbReference type="PANTHER" id="PTHR11254:SF440">
    <property type="entry name" value="E3 UBIQUITIN-PROTEIN LIGASE NEDD-4"/>
    <property type="match status" value="1"/>
</dbReference>
<dbReference type="InterPro" id="IPR035983">
    <property type="entry name" value="Hect_E3_ubiquitin_ligase"/>
</dbReference>
<dbReference type="OrthoDB" id="8068875at2759"/>
<keyword evidence="7" id="KW-0175">Coiled coil</keyword>